<protein>
    <submittedName>
        <fullName evidence="2">Uncharacterized protein</fullName>
    </submittedName>
</protein>
<evidence type="ECO:0000313" key="2">
    <source>
        <dbReference type="EMBL" id="MEE4592639.1"/>
    </source>
</evidence>
<evidence type="ECO:0000256" key="1">
    <source>
        <dbReference type="SAM" id="MobiDB-lite"/>
    </source>
</evidence>
<dbReference type="RefSeq" id="WP_330808329.1">
    <property type="nucleotide sequence ID" value="NZ_JAZBJO010000005.1"/>
</dbReference>
<feature type="compositionally biased region" description="Low complexity" evidence="1">
    <location>
        <begin position="190"/>
        <end position="202"/>
    </location>
</feature>
<keyword evidence="3" id="KW-1185">Reference proteome</keyword>
<sequence>MTDMTGLDDAAIERILTMVDASARTVAEDEHEELFEEFAEELRAGRRVPGAGEFFDDLSGAPAVDTHVYLTIGLSVLGQIAFTVLSTATDMAVQRGVRDAVGYLRRCLRGDAASGGTEPEGGENEDSAAGLARRVTVELRLPPEVDPATVRTVVRIQAEALIRSESGPESCPEPGPDGGPDGGLDDSADVADLADPAAPGRP</sequence>
<reference evidence="2 3" key="1">
    <citation type="submission" date="2023-11" db="EMBL/GenBank/DDBJ databases">
        <title>30 novel species of actinomycetes from the DSMZ collection.</title>
        <authorList>
            <person name="Nouioui I."/>
        </authorList>
    </citation>
    <scope>NUCLEOTIDE SEQUENCE [LARGE SCALE GENOMIC DNA]</scope>
    <source>
        <strain evidence="2 3">DSM 41524</strain>
    </source>
</reference>
<evidence type="ECO:0000313" key="3">
    <source>
        <dbReference type="Proteomes" id="UP001354709"/>
    </source>
</evidence>
<dbReference type="Proteomes" id="UP001354709">
    <property type="component" value="Unassembled WGS sequence"/>
</dbReference>
<dbReference type="EMBL" id="JAZBJO010000005">
    <property type="protein sequence ID" value="MEE4592639.1"/>
    <property type="molecule type" value="Genomic_DNA"/>
</dbReference>
<organism evidence="2 3">
    <name type="scientific">Streptomyces asiaticus subsp. ignotus</name>
    <dbReference type="NCBI Taxonomy" id="3098222"/>
    <lineage>
        <taxon>Bacteria</taxon>
        <taxon>Bacillati</taxon>
        <taxon>Actinomycetota</taxon>
        <taxon>Actinomycetes</taxon>
        <taxon>Kitasatosporales</taxon>
        <taxon>Streptomycetaceae</taxon>
        <taxon>Streptomyces</taxon>
        <taxon>Streptomyces violaceusniger group</taxon>
    </lineage>
</organism>
<accession>A0ABU7PWQ2</accession>
<proteinExistence type="predicted"/>
<comment type="caution">
    <text evidence="2">The sequence shown here is derived from an EMBL/GenBank/DDBJ whole genome shotgun (WGS) entry which is preliminary data.</text>
</comment>
<feature type="region of interest" description="Disordered" evidence="1">
    <location>
        <begin position="110"/>
        <end position="129"/>
    </location>
</feature>
<feature type="region of interest" description="Disordered" evidence="1">
    <location>
        <begin position="161"/>
        <end position="202"/>
    </location>
</feature>
<name>A0ABU7PWQ2_9ACTN</name>
<gene>
    <name evidence="2" type="ORF">V2J94_12195</name>
</gene>